<evidence type="ECO:0000313" key="7">
    <source>
        <dbReference type="EMBL" id="NMH96940.1"/>
    </source>
</evidence>
<name>A0ABX1S5T4_9PSEU</name>
<evidence type="ECO:0000256" key="5">
    <source>
        <dbReference type="ARBA" id="ARBA00023136"/>
    </source>
</evidence>
<keyword evidence="3 6" id="KW-0812">Transmembrane</keyword>
<feature type="transmembrane region" description="Helical" evidence="6">
    <location>
        <begin position="139"/>
        <end position="157"/>
    </location>
</feature>
<dbReference type="PANTHER" id="PTHR31123">
    <property type="entry name" value="ACCUMULATION OF DYADS PROTEIN 2-RELATED"/>
    <property type="match status" value="1"/>
</dbReference>
<proteinExistence type="inferred from homology"/>
<feature type="transmembrane region" description="Helical" evidence="6">
    <location>
        <begin position="191"/>
        <end position="211"/>
    </location>
</feature>
<gene>
    <name evidence="7" type="ORF">HF526_06355</name>
</gene>
<feature type="transmembrane region" description="Helical" evidence="6">
    <location>
        <begin position="163"/>
        <end position="184"/>
    </location>
</feature>
<accession>A0ABX1S5T4</accession>
<feature type="transmembrane region" description="Helical" evidence="6">
    <location>
        <begin position="38"/>
        <end position="58"/>
    </location>
</feature>
<comment type="similarity">
    <text evidence="2">Belongs to the acetate uptake transporter (AceTr) (TC 2.A.96) family.</text>
</comment>
<dbReference type="InterPro" id="IPR051633">
    <property type="entry name" value="AceTr"/>
</dbReference>
<comment type="subcellular location">
    <subcellularLocation>
        <location evidence="1">Membrane</location>
        <topology evidence="1">Multi-pass membrane protein</topology>
    </subcellularLocation>
</comment>
<dbReference type="PANTHER" id="PTHR31123:SF1">
    <property type="entry name" value="ACCUMULATION OF DYADS PROTEIN 2-RELATED"/>
    <property type="match status" value="1"/>
</dbReference>
<keyword evidence="4 6" id="KW-1133">Transmembrane helix</keyword>
<evidence type="ECO:0000256" key="1">
    <source>
        <dbReference type="ARBA" id="ARBA00004141"/>
    </source>
</evidence>
<dbReference type="RefSeq" id="WP_169380331.1">
    <property type="nucleotide sequence ID" value="NZ_JAAXLA010000008.1"/>
</dbReference>
<dbReference type="InterPro" id="IPR000791">
    <property type="entry name" value="Gpr1/Fun34/SatP-like"/>
</dbReference>
<keyword evidence="8" id="KW-1185">Reference proteome</keyword>
<keyword evidence="5 6" id="KW-0472">Membrane</keyword>
<dbReference type="Proteomes" id="UP000820669">
    <property type="component" value="Unassembled WGS sequence"/>
</dbReference>
<feature type="transmembrane region" description="Helical" evidence="6">
    <location>
        <begin position="65"/>
        <end position="86"/>
    </location>
</feature>
<organism evidence="7 8">
    <name type="scientific">Pseudonocardia acidicola</name>
    <dbReference type="NCBI Taxonomy" id="2724939"/>
    <lineage>
        <taxon>Bacteria</taxon>
        <taxon>Bacillati</taxon>
        <taxon>Actinomycetota</taxon>
        <taxon>Actinomycetes</taxon>
        <taxon>Pseudonocardiales</taxon>
        <taxon>Pseudonocardiaceae</taxon>
        <taxon>Pseudonocardia</taxon>
    </lineage>
</organism>
<comment type="caution">
    <text evidence="7">The sequence shown here is derived from an EMBL/GenBank/DDBJ whole genome shotgun (WGS) entry which is preliminary data.</text>
</comment>
<evidence type="ECO:0000256" key="3">
    <source>
        <dbReference type="ARBA" id="ARBA00022692"/>
    </source>
</evidence>
<protein>
    <recommendedName>
        <fullName evidence="9">GPR1/FUN34/yaaH family protein</fullName>
    </recommendedName>
</protein>
<evidence type="ECO:0000256" key="6">
    <source>
        <dbReference type="SAM" id="Phobius"/>
    </source>
</evidence>
<dbReference type="Pfam" id="PF01184">
    <property type="entry name" value="Gpr1_Fun34_YaaH"/>
    <property type="match status" value="1"/>
</dbReference>
<feature type="transmembrane region" description="Helical" evidence="6">
    <location>
        <begin position="98"/>
        <end position="118"/>
    </location>
</feature>
<evidence type="ECO:0000256" key="2">
    <source>
        <dbReference type="ARBA" id="ARBA00005587"/>
    </source>
</evidence>
<evidence type="ECO:0000256" key="4">
    <source>
        <dbReference type="ARBA" id="ARBA00022989"/>
    </source>
</evidence>
<evidence type="ECO:0008006" key="9">
    <source>
        <dbReference type="Google" id="ProtNLM"/>
    </source>
</evidence>
<sequence>MATTGDVNATRAGVGGEAAELEVTAPTVGPLAGDPTVIGVPLFIVGSIALGLTLIGFVPAGNFGAVAVIICATWVGQVIAAVWAAALGQNAVACVFGIFAGFWLSYSLLAVGILHSWWGIVPAADAASATASTGDVNRSVVLFLICWLALIVMLTVVTLRFPLAFTALLVVVDAALALALAGYLKGASSGLLAIAGYLVFTFAAIGVYLFANSLSLALGGKGLELGKPLIAAG</sequence>
<evidence type="ECO:0000313" key="8">
    <source>
        <dbReference type="Proteomes" id="UP000820669"/>
    </source>
</evidence>
<dbReference type="EMBL" id="JAAXLA010000008">
    <property type="protein sequence ID" value="NMH96940.1"/>
    <property type="molecule type" value="Genomic_DNA"/>
</dbReference>
<reference evidence="7 8" key="1">
    <citation type="submission" date="2020-04" db="EMBL/GenBank/DDBJ databases">
        <authorList>
            <person name="Klaysubun C."/>
            <person name="Duangmal K."/>
            <person name="Lipun K."/>
        </authorList>
    </citation>
    <scope>NUCLEOTIDE SEQUENCE [LARGE SCALE GENOMIC DNA]</scope>
    <source>
        <strain evidence="7 8">K10HN5</strain>
    </source>
</reference>